<dbReference type="Pfam" id="PF02464">
    <property type="entry name" value="CinA"/>
    <property type="match status" value="1"/>
</dbReference>
<feature type="domain" description="CinA C-terminal" evidence="1">
    <location>
        <begin position="13"/>
        <end position="161"/>
    </location>
</feature>
<protein>
    <submittedName>
        <fullName evidence="2">Nicotinamide-nucleotide amidohydrolase family protein</fullName>
    </submittedName>
</protein>
<dbReference type="EMBL" id="CP072800">
    <property type="protein sequence ID" value="QTR49887.1"/>
    <property type="molecule type" value="Genomic_DNA"/>
</dbReference>
<proteinExistence type="predicted"/>
<dbReference type="InterPro" id="IPR008136">
    <property type="entry name" value="CinA_C"/>
</dbReference>
<organism evidence="2 3">
    <name type="scientific">Candidatus Thiothrix anitrata</name>
    <dbReference type="NCBI Taxonomy" id="2823902"/>
    <lineage>
        <taxon>Bacteria</taxon>
        <taxon>Pseudomonadati</taxon>
        <taxon>Pseudomonadota</taxon>
        <taxon>Gammaproteobacteria</taxon>
        <taxon>Thiotrichales</taxon>
        <taxon>Thiotrichaceae</taxon>
        <taxon>Thiothrix</taxon>
    </lineage>
</organism>
<dbReference type="SUPFAM" id="SSF142433">
    <property type="entry name" value="CinA-like"/>
    <property type="match status" value="1"/>
</dbReference>
<dbReference type="InterPro" id="IPR036653">
    <property type="entry name" value="CinA-like_C"/>
</dbReference>
<dbReference type="RefSeq" id="WP_210226714.1">
    <property type="nucleotide sequence ID" value="NZ_CP072800.1"/>
</dbReference>
<sequence length="163" mass="16860">MGSVAGDQVLCVLADTLLQKNWMLTTAESCTGGAIAKACTDLAGSSAWFERGFVTYSNEAKQDMLGVPAAILAEYGAVSEAVTAAMATGALLHSRAQVAVSVSGIAGPGGGTITKPVGMVCFGWAAQDGKVRTTTQYFQGDREAVRYQAVQYALQGVLQMLAD</sequence>
<evidence type="ECO:0000313" key="2">
    <source>
        <dbReference type="EMBL" id="QTR49887.1"/>
    </source>
</evidence>
<dbReference type="Gene3D" id="3.90.950.20">
    <property type="entry name" value="CinA-like"/>
    <property type="match status" value="1"/>
</dbReference>
<accession>A0ABX7X3B0</accession>
<name>A0ABX7X3B0_9GAMM</name>
<dbReference type="Proteomes" id="UP000672027">
    <property type="component" value="Chromosome"/>
</dbReference>
<dbReference type="NCBIfam" id="TIGR00199">
    <property type="entry name" value="PncC_domain"/>
    <property type="match status" value="1"/>
</dbReference>
<keyword evidence="3" id="KW-1185">Reference proteome</keyword>
<gene>
    <name evidence="2" type="ORF">J8380_16970</name>
</gene>
<evidence type="ECO:0000313" key="3">
    <source>
        <dbReference type="Proteomes" id="UP000672027"/>
    </source>
</evidence>
<evidence type="ECO:0000259" key="1">
    <source>
        <dbReference type="Pfam" id="PF02464"/>
    </source>
</evidence>
<reference evidence="2 3" key="1">
    <citation type="submission" date="2021-04" db="EMBL/GenBank/DDBJ databases">
        <title>Genomics, taxonomy and metabolism of representatives of sulfur bacteria of the genus Thiothrix: Thiothrix fructosivorans QT, Thiothrix unzii A1T and three new species, Thiothrix subterranea sp. nov., Thiothrix litoralis sp. nov. and 'Candidatus Thiothrix anitrata' sp. nov.</title>
        <authorList>
            <person name="Ravin N.V."/>
            <person name="Smolyakov D."/>
            <person name="Rudenko T.S."/>
            <person name="Mardanov A.V."/>
            <person name="Beletsky A.V."/>
            <person name="Markov N.D."/>
            <person name="Fomenkov A.I."/>
            <person name="Roberts R.J."/>
            <person name="Karnachuk O.V."/>
            <person name="Novikov A."/>
            <person name="Grabovich M.Y."/>
        </authorList>
    </citation>
    <scope>NUCLEOTIDE SEQUENCE [LARGE SCALE GENOMIC DNA]</scope>
    <source>
        <strain evidence="2 3">A52</strain>
    </source>
</reference>